<name>A0A4S8L310_DENBC</name>
<dbReference type="Pfam" id="PF20149">
    <property type="entry name" value="DUF6532"/>
    <property type="match status" value="1"/>
</dbReference>
<gene>
    <name evidence="2" type="ORF">K435DRAFT_784524</name>
</gene>
<sequence>MATVLSAMAIDNGPEGISKAADLVRNADYIYPQLGDGFDYQKPFGHNVMSAYMGSAYFGNTKIARELNAQKNKTFVSSIPEKPLELEVPKAMVVMSSCVIHALLQDHAYSSDENFPPPGLASQWTTHLEILEKIEQKSRMAYHRLMHDLFLKASHTVAPATHGLSRQDIINRINWDAFVEDGENGTAAGAD</sequence>
<organism evidence="2 3">
    <name type="scientific">Dendrothele bispora (strain CBS 962.96)</name>
    <dbReference type="NCBI Taxonomy" id="1314807"/>
    <lineage>
        <taxon>Eukaryota</taxon>
        <taxon>Fungi</taxon>
        <taxon>Dikarya</taxon>
        <taxon>Basidiomycota</taxon>
        <taxon>Agaricomycotina</taxon>
        <taxon>Agaricomycetes</taxon>
        <taxon>Agaricomycetidae</taxon>
        <taxon>Agaricales</taxon>
        <taxon>Agaricales incertae sedis</taxon>
        <taxon>Dendrothele</taxon>
    </lineage>
</organism>
<dbReference type="AlphaFoldDB" id="A0A4S8L310"/>
<feature type="domain" description="DUF6532" evidence="1">
    <location>
        <begin position="17"/>
        <end position="134"/>
    </location>
</feature>
<keyword evidence="3" id="KW-1185">Reference proteome</keyword>
<reference evidence="2 3" key="1">
    <citation type="journal article" date="2019" name="Nat. Ecol. Evol.">
        <title>Megaphylogeny resolves global patterns of mushroom evolution.</title>
        <authorList>
            <person name="Varga T."/>
            <person name="Krizsan K."/>
            <person name="Foldi C."/>
            <person name="Dima B."/>
            <person name="Sanchez-Garcia M."/>
            <person name="Sanchez-Ramirez S."/>
            <person name="Szollosi G.J."/>
            <person name="Szarkandi J.G."/>
            <person name="Papp V."/>
            <person name="Albert L."/>
            <person name="Andreopoulos W."/>
            <person name="Angelini C."/>
            <person name="Antonin V."/>
            <person name="Barry K.W."/>
            <person name="Bougher N.L."/>
            <person name="Buchanan P."/>
            <person name="Buyck B."/>
            <person name="Bense V."/>
            <person name="Catcheside P."/>
            <person name="Chovatia M."/>
            <person name="Cooper J."/>
            <person name="Damon W."/>
            <person name="Desjardin D."/>
            <person name="Finy P."/>
            <person name="Geml J."/>
            <person name="Haridas S."/>
            <person name="Hughes K."/>
            <person name="Justo A."/>
            <person name="Karasinski D."/>
            <person name="Kautmanova I."/>
            <person name="Kiss B."/>
            <person name="Kocsube S."/>
            <person name="Kotiranta H."/>
            <person name="LaButti K.M."/>
            <person name="Lechner B.E."/>
            <person name="Liimatainen K."/>
            <person name="Lipzen A."/>
            <person name="Lukacs Z."/>
            <person name="Mihaltcheva S."/>
            <person name="Morgado L.N."/>
            <person name="Niskanen T."/>
            <person name="Noordeloos M.E."/>
            <person name="Ohm R.A."/>
            <person name="Ortiz-Santana B."/>
            <person name="Ovrebo C."/>
            <person name="Racz N."/>
            <person name="Riley R."/>
            <person name="Savchenko A."/>
            <person name="Shiryaev A."/>
            <person name="Soop K."/>
            <person name="Spirin V."/>
            <person name="Szebenyi C."/>
            <person name="Tomsovsky M."/>
            <person name="Tulloss R.E."/>
            <person name="Uehling J."/>
            <person name="Grigoriev I.V."/>
            <person name="Vagvolgyi C."/>
            <person name="Papp T."/>
            <person name="Martin F.M."/>
            <person name="Miettinen O."/>
            <person name="Hibbett D.S."/>
            <person name="Nagy L.G."/>
        </authorList>
    </citation>
    <scope>NUCLEOTIDE SEQUENCE [LARGE SCALE GENOMIC DNA]</scope>
    <source>
        <strain evidence="2 3">CBS 962.96</strain>
    </source>
</reference>
<protein>
    <recommendedName>
        <fullName evidence="1">DUF6532 domain-containing protein</fullName>
    </recommendedName>
</protein>
<dbReference type="OrthoDB" id="2986789at2759"/>
<dbReference type="Proteomes" id="UP000297245">
    <property type="component" value="Unassembled WGS sequence"/>
</dbReference>
<dbReference type="InterPro" id="IPR045341">
    <property type="entry name" value="DUF6532"/>
</dbReference>
<evidence type="ECO:0000313" key="2">
    <source>
        <dbReference type="EMBL" id="THU82701.1"/>
    </source>
</evidence>
<evidence type="ECO:0000259" key="1">
    <source>
        <dbReference type="Pfam" id="PF20149"/>
    </source>
</evidence>
<evidence type="ECO:0000313" key="3">
    <source>
        <dbReference type="Proteomes" id="UP000297245"/>
    </source>
</evidence>
<proteinExistence type="predicted"/>
<accession>A0A4S8L310</accession>
<dbReference type="EMBL" id="ML179714">
    <property type="protein sequence ID" value="THU82701.1"/>
    <property type="molecule type" value="Genomic_DNA"/>
</dbReference>